<evidence type="ECO:0000313" key="2">
    <source>
        <dbReference type="EMBL" id="PJZ25504.1"/>
    </source>
</evidence>
<sequence>MIKYILSWFLLLLAALLNAAIRELAYKDFFEEHLSHQISVFTGLFLISIPILYISRKWPFKDRVQAFVVGLIWCFMTDLFEFLMFFRVSENPYKAFLKVHNIFAGEYWILILIWLVICPILFYRSDSRSIKIN</sequence>
<dbReference type="OrthoDB" id="330218at2"/>
<keyword evidence="3" id="KW-1185">Reference proteome</keyword>
<dbReference type="EMBL" id="NPDN01000005">
    <property type="protein sequence ID" value="PJZ25504.1"/>
    <property type="molecule type" value="Genomic_DNA"/>
</dbReference>
<dbReference type="AlphaFoldDB" id="A0A2M9XCY1"/>
<gene>
    <name evidence="2" type="ORF">CH357_11360</name>
</gene>
<keyword evidence="1" id="KW-0472">Membrane</keyword>
<feature type="transmembrane region" description="Helical" evidence="1">
    <location>
        <begin position="66"/>
        <end position="87"/>
    </location>
</feature>
<keyword evidence="1" id="KW-1133">Transmembrane helix</keyword>
<keyword evidence="1" id="KW-0812">Transmembrane</keyword>
<feature type="transmembrane region" description="Helical" evidence="1">
    <location>
        <begin position="107"/>
        <end position="123"/>
    </location>
</feature>
<proteinExistence type="predicted"/>
<evidence type="ECO:0000313" key="3">
    <source>
        <dbReference type="Proteomes" id="UP000232196"/>
    </source>
</evidence>
<dbReference type="Proteomes" id="UP000232196">
    <property type="component" value="Unassembled WGS sequence"/>
</dbReference>
<organism evidence="2 3">
    <name type="scientific">Leptospira hartskeerlii</name>
    <dbReference type="NCBI Taxonomy" id="2023177"/>
    <lineage>
        <taxon>Bacteria</taxon>
        <taxon>Pseudomonadati</taxon>
        <taxon>Spirochaetota</taxon>
        <taxon>Spirochaetia</taxon>
        <taxon>Leptospirales</taxon>
        <taxon>Leptospiraceae</taxon>
        <taxon>Leptospira</taxon>
    </lineage>
</organism>
<evidence type="ECO:0000256" key="1">
    <source>
        <dbReference type="SAM" id="Phobius"/>
    </source>
</evidence>
<dbReference type="RefSeq" id="WP_100706854.1">
    <property type="nucleotide sequence ID" value="NZ_NPDL01000011.1"/>
</dbReference>
<comment type="caution">
    <text evidence="2">The sequence shown here is derived from an EMBL/GenBank/DDBJ whole genome shotgun (WGS) entry which is preliminary data.</text>
</comment>
<accession>A0A2M9XCY1</accession>
<feature type="transmembrane region" description="Helical" evidence="1">
    <location>
        <begin position="38"/>
        <end position="54"/>
    </location>
</feature>
<name>A0A2M9XCY1_9LEPT</name>
<reference evidence="2 3" key="1">
    <citation type="submission" date="2017-07" db="EMBL/GenBank/DDBJ databases">
        <title>Leptospira spp. isolated from tropical soils.</title>
        <authorList>
            <person name="Thibeaux R."/>
            <person name="Iraola G."/>
            <person name="Ferres I."/>
            <person name="Bierque E."/>
            <person name="Girault D."/>
            <person name="Soupe-Gilbert M.-E."/>
            <person name="Picardeau M."/>
            <person name="Goarant C."/>
        </authorList>
    </citation>
    <scope>NUCLEOTIDE SEQUENCE [LARGE SCALE GENOMIC DNA]</scope>
    <source>
        <strain evidence="2 3">MCA1-C-A1</strain>
    </source>
</reference>
<protein>
    <submittedName>
        <fullName evidence="2">Uncharacterized protein</fullName>
    </submittedName>
</protein>